<dbReference type="AlphaFoldDB" id="A0A9D1FI57"/>
<dbReference type="Gene3D" id="3.40.630.30">
    <property type="match status" value="1"/>
</dbReference>
<gene>
    <name evidence="2" type="ORF">IAA86_03905</name>
</gene>
<organism evidence="2 3">
    <name type="scientific">Candidatus Galligastranaerophilus intestinavium</name>
    <dbReference type="NCBI Taxonomy" id="2840836"/>
    <lineage>
        <taxon>Bacteria</taxon>
        <taxon>Candidatus Galligastranaerophilus</taxon>
    </lineage>
</organism>
<evidence type="ECO:0000313" key="2">
    <source>
        <dbReference type="EMBL" id="HIS74149.1"/>
    </source>
</evidence>
<dbReference type="InterPro" id="IPR016181">
    <property type="entry name" value="Acyl_CoA_acyltransferase"/>
</dbReference>
<evidence type="ECO:0000259" key="1">
    <source>
        <dbReference type="PROSITE" id="PS51186"/>
    </source>
</evidence>
<dbReference type="EMBL" id="DVJQ01000034">
    <property type="protein sequence ID" value="HIS74149.1"/>
    <property type="molecule type" value="Genomic_DNA"/>
</dbReference>
<evidence type="ECO:0000313" key="3">
    <source>
        <dbReference type="Proteomes" id="UP000886865"/>
    </source>
</evidence>
<accession>A0A9D1FI57</accession>
<dbReference type="PROSITE" id="PS51186">
    <property type="entry name" value="GNAT"/>
    <property type="match status" value="1"/>
</dbReference>
<dbReference type="GO" id="GO:0016747">
    <property type="term" value="F:acyltransferase activity, transferring groups other than amino-acyl groups"/>
    <property type="evidence" value="ECO:0007669"/>
    <property type="project" value="InterPro"/>
</dbReference>
<dbReference type="CDD" id="cd04301">
    <property type="entry name" value="NAT_SF"/>
    <property type="match status" value="1"/>
</dbReference>
<dbReference type="Pfam" id="PF00583">
    <property type="entry name" value="Acetyltransf_1"/>
    <property type="match status" value="1"/>
</dbReference>
<comment type="caution">
    <text evidence="2">The sequence shown here is derived from an EMBL/GenBank/DDBJ whole genome shotgun (WGS) entry which is preliminary data.</text>
</comment>
<proteinExistence type="predicted"/>
<feature type="domain" description="N-acetyltransferase" evidence="1">
    <location>
        <begin position="3"/>
        <end position="151"/>
    </location>
</feature>
<name>A0A9D1FI57_9BACT</name>
<dbReference type="SUPFAM" id="SSF55729">
    <property type="entry name" value="Acyl-CoA N-acyltransferases (Nat)"/>
    <property type="match status" value="1"/>
</dbReference>
<reference evidence="2" key="1">
    <citation type="submission" date="2020-10" db="EMBL/GenBank/DDBJ databases">
        <authorList>
            <person name="Gilroy R."/>
        </authorList>
    </citation>
    <scope>NUCLEOTIDE SEQUENCE</scope>
    <source>
        <strain evidence="2">CHK152-2871</strain>
    </source>
</reference>
<reference evidence="2" key="2">
    <citation type="journal article" date="2021" name="PeerJ">
        <title>Extensive microbial diversity within the chicken gut microbiome revealed by metagenomics and culture.</title>
        <authorList>
            <person name="Gilroy R."/>
            <person name="Ravi A."/>
            <person name="Getino M."/>
            <person name="Pursley I."/>
            <person name="Horton D.L."/>
            <person name="Alikhan N.F."/>
            <person name="Baker D."/>
            <person name="Gharbi K."/>
            <person name="Hall N."/>
            <person name="Watson M."/>
            <person name="Adriaenssens E.M."/>
            <person name="Foster-Nyarko E."/>
            <person name="Jarju S."/>
            <person name="Secka A."/>
            <person name="Antonio M."/>
            <person name="Oren A."/>
            <person name="Chaudhuri R.R."/>
            <person name="La Ragione R."/>
            <person name="Hildebrand F."/>
            <person name="Pallen M.J."/>
        </authorList>
    </citation>
    <scope>NUCLEOTIDE SEQUENCE</scope>
    <source>
        <strain evidence="2">CHK152-2871</strain>
    </source>
</reference>
<sequence>MKIQYRKINKNDKKELLDMMRIFYSSNALYTNGSEEIFNSNFENALNNTQYLECYFIVSLENVLGYVLLAKSYSTEFGRECIWLEDLYLKEQYRGKGIIPDFISYIKNKYPDKILRLEVEQENKGAIKAYQKSGFKNLPYLQYYYISNKNQ</sequence>
<dbReference type="InterPro" id="IPR000182">
    <property type="entry name" value="GNAT_dom"/>
</dbReference>
<dbReference type="Proteomes" id="UP000886865">
    <property type="component" value="Unassembled WGS sequence"/>
</dbReference>
<protein>
    <submittedName>
        <fullName evidence="2">GNAT family N-acetyltransferase</fullName>
    </submittedName>
</protein>